<comment type="pathway">
    <text evidence="1 8">Amino-acid biosynthesis; L-lysine biosynthesis via DAP pathway; DL-2,6-diaminopimelate from LL-2,6-diaminopimelate: step 1/1.</text>
</comment>
<feature type="site" description="Could be important to modulate the pK values of the two catalytic cysteine residues" evidence="8">
    <location>
        <position position="178"/>
    </location>
</feature>
<evidence type="ECO:0000256" key="5">
    <source>
        <dbReference type="ARBA" id="ARBA00023154"/>
    </source>
</evidence>
<feature type="binding site" evidence="8">
    <location>
        <position position="78"/>
    </location>
    <ligand>
        <name>substrate</name>
    </ligand>
</feature>
<comment type="subcellular location">
    <subcellularLocation>
        <location evidence="8">Cytoplasm</location>
    </subcellularLocation>
</comment>
<evidence type="ECO:0000256" key="3">
    <source>
        <dbReference type="ARBA" id="ARBA00013080"/>
    </source>
</evidence>
<dbReference type="PANTHER" id="PTHR31689">
    <property type="entry name" value="DIAMINOPIMELATE EPIMERASE, CHLOROPLASTIC"/>
    <property type="match status" value="1"/>
</dbReference>
<feature type="binding site" evidence="8">
    <location>
        <position position="24"/>
    </location>
    <ligand>
        <name>substrate</name>
    </ligand>
</feature>
<sequence length="294" mass="32231">MTTSYAARRFDTLLEFVKMQGCGNDYLFLNCLNVPPPAQLPALARSMSDRHFGAGADGLVLVLPARGNGADCRMQMFNSDGSEAEMCGNAIRCVAKLVYERGEIVREKINVETLAGLMKLELTIEEGRVPSVRVDMGQPCFSPQKIGVRLEGERIIGQPLEVEGRRFEMTCVSMGNPHAVIFLEEPVEDFQVSRYGPIIEHLPIFINRTNVEFVNVRGENLLRQRTWERGAGETLACGTGASAVAVASISTGRCCPGKVDILLNGGALAIEWRDGESVFMTGPAEEVYTGRWPD</sequence>
<evidence type="ECO:0000313" key="11">
    <source>
        <dbReference type="Proteomes" id="UP000179129"/>
    </source>
</evidence>
<comment type="similarity">
    <text evidence="2 8">Belongs to the diaminopimelate epimerase family.</text>
</comment>
<evidence type="ECO:0000256" key="9">
    <source>
        <dbReference type="PROSITE-ProRule" id="PRU10125"/>
    </source>
</evidence>
<comment type="caution">
    <text evidence="8">Lacks conserved residue(s) required for the propagation of feature annotation.</text>
</comment>
<dbReference type="Gene3D" id="3.10.310.10">
    <property type="entry name" value="Diaminopimelate Epimerase, Chain A, domain 1"/>
    <property type="match status" value="2"/>
</dbReference>
<dbReference type="EC" id="5.1.1.7" evidence="3 8"/>
<dbReference type="GO" id="GO:0009089">
    <property type="term" value="P:lysine biosynthetic process via diaminopimelate"/>
    <property type="evidence" value="ECO:0007669"/>
    <property type="project" value="UniProtKB-UniRule"/>
</dbReference>
<dbReference type="InterPro" id="IPR018510">
    <property type="entry name" value="DAP_epimerase_AS"/>
</dbReference>
<dbReference type="SUPFAM" id="SSF54506">
    <property type="entry name" value="Diaminopimelate epimerase-like"/>
    <property type="match status" value="1"/>
</dbReference>
<dbReference type="PANTHER" id="PTHR31689:SF0">
    <property type="entry name" value="DIAMINOPIMELATE EPIMERASE"/>
    <property type="match status" value="1"/>
</dbReference>
<accession>A0A1F5Z1L8</accession>
<evidence type="ECO:0000256" key="2">
    <source>
        <dbReference type="ARBA" id="ARBA00010219"/>
    </source>
</evidence>
<dbReference type="STRING" id="1817867.A3F83_13525"/>
<keyword evidence="4 8" id="KW-0028">Amino-acid biosynthesis</keyword>
<dbReference type="InterPro" id="IPR001653">
    <property type="entry name" value="DAP_epimerase_DapF"/>
</dbReference>
<dbReference type="EMBL" id="MFIX01000028">
    <property type="protein sequence ID" value="OGG06359.1"/>
    <property type="molecule type" value="Genomic_DNA"/>
</dbReference>
<dbReference type="NCBIfam" id="TIGR00652">
    <property type="entry name" value="DapF"/>
    <property type="match status" value="1"/>
</dbReference>
<evidence type="ECO:0000256" key="4">
    <source>
        <dbReference type="ARBA" id="ARBA00022605"/>
    </source>
</evidence>
<comment type="catalytic activity">
    <reaction evidence="7 8">
        <text>(2S,6S)-2,6-diaminopimelate = meso-2,6-diaminopimelate</text>
        <dbReference type="Rhea" id="RHEA:15393"/>
        <dbReference type="ChEBI" id="CHEBI:57609"/>
        <dbReference type="ChEBI" id="CHEBI:57791"/>
        <dbReference type="EC" id="5.1.1.7"/>
    </reaction>
</comment>
<evidence type="ECO:0000256" key="7">
    <source>
        <dbReference type="ARBA" id="ARBA00051712"/>
    </source>
</evidence>
<evidence type="ECO:0000256" key="6">
    <source>
        <dbReference type="ARBA" id="ARBA00023235"/>
    </source>
</evidence>
<feature type="binding site" evidence="8">
    <location>
        <begin position="238"/>
        <end position="239"/>
    </location>
    <ligand>
        <name>substrate</name>
    </ligand>
</feature>
<comment type="function">
    <text evidence="8">Catalyzes the stereoinversion of LL-2,6-diaminopimelate (L,L-DAP) to meso-diaminopimelate (meso-DAP), a precursor of L-lysine and an essential component of the bacterial peptidoglycan.</text>
</comment>
<comment type="caution">
    <text evidence="10">The sequence shown here is derived from an EMBL/GenBank/DDBJ whole genome shotgun (WGS) entry which is preliminary data.</text>
</comment>
<protein>
    <recommendedName>
        <fullName evidence="3 8">Diaminopimelate epimerase</fullName>
        <shortName evidence="8">DAP epimerase</shortName>
        <ecNumber evidence="3 8">5.1.1.7</ecNumber>
    </recommendedName>
    <alternativeName>
        <fullName evidence="8">PLP-independent amino acid racemase</fullName>
    </alternativeName>
</protein>
<dbReference type="PROSITE" id="PS01326">
    <property type="entry name" value="DAP_EPIMERASE"/>
    <property type="match status" value="1"/>
</dbReference>
<feature type="active site" description="Proton acceptor" evidence="8">
    <location>
        <position position="237"/>
    </location>
</feature>
<evidence type="ECO:0000256" key="8">
    <source>
        <dbReference type="HAMAP-Rule" id="MF_00197"/>
    </source>
</evidence>
<name>A0A1F5Z1L8_9BACT</name>
<gene>
    <name evidence="8" type="primary">dapF</name>
    <name evidence="10" type="ORF">A3F83_13525</name>
</gene>
<dbReference type="GO" id="GO:0005829">
    <property type="term" value="C:cytosol"/>
    <property type="evidence" value="ECO:0007669"/>
    <property type="project" value="TreeGrafter"/>
</dbReference>
<dbReference type="Proteomes" id="UP000179129">
    <property type="component" value="Unassembled WGS sequence"/>
</dbReference>
<evidence type="ECO:0000256" key="1">
    <source>
        <dbReference type="ARBA" id="ARBA00005196"/>
    </source>
</evidence>
<dbReference type="AlphaFoldDB" id="A0A1F5Z1L8"/>
<keyword evidence="6 8" id="KW-0413">Isomerase</keyword>
<feature type="binding site" evidence="8">
    <location>
        <begin position="88"/>
        <end position="89"/>
    </location>
    <ligand>
        <name>substrate</name>
    </ligand>
</feature>
<dbReference type="UniPathway" id="UPA00034">
    <property type="reaction ID" value="UER00025"/>
</dbReference>
<feature type="site" description="Could be important to modulate the pK values of the two catalytic cysteine residues" evidence="8">
    <location>
        <position position="228"/>
    </location>
</feature>
<organism evidence="10 11">
    <name type="scientific">Candidatus Glassbacteria bacterium RIFCSPLOWO2_12_FULL_58_11</name>
    <dbReference type="NCBI Taxonomy" id="1817867"/>
    <lineage>
        <taxon>Bacteria</taxon>
        <taxon>Candidatus Glassiibacteriota</taxon>
    </lineage>
</organism>
<feature type="active site" description="Proton donor" evidence="8">
    <location>
        <position position="87"/>
    </location>
</feature>
<feature type="binding site" evidence="8">
    <location>
        <position position="176"/>
    </location>
    <ligand>
        <name>substrate</name>
    </ligand>
</feature>
<feature type="binding site" evidence="8">
    <location>
        <position position="210"/>
    </location>
    <ligand>
        <name>substrate</name>
    </ligand>
</feature>
<keyword evidence="5 8" id="KW-0457">Lysine biosynthesis</keyword>
<dbReference type="GO" id="GO:0008837">
    <property type="term" value="F:diaminopimelate epimerase activity"/>
    <property type="evidence" value="ECO:0007669"/>
    <property type="project" value="UniProtKB-UniRule"/>
</dbReference>
<reference evidence="10 11" key="1">
    <citation type="journal article" date="2016" name="Nat. Commun.">
        <title>Thousands of microbial genomes shed light on interconnected biogeochemical processes in an aquifer system.</title>
        <authorList>
            <person name="Anantharaman K."/>
            <person name="Brown C.T."/>
            <person name="Hug L.A."/>
            <person name="Sharon I."/>
            <person name="Castelle C.J."/>
            <person name="Probst A.J."/>
            <person name="Thomas B.C."/>
            <person name="Singh A."/>
            <person name="Wilkins M.J."/>
            <person name="Karaoz U."/>
            <person name="Brodie E.L."/>
            <person name="Williams K.H."/>
            <person name="Hubbard S.S."/>
            <person name="Banfield J.F."/>
        </authorList>
    </citation>
    <scope>NUCLEOTIDE SEQUENCE [LARGE SCALE GENOMIC DNA]</scope>
</reference>
<evidence type="ECO:0000313" key="10">
    <source>
        <dbReference type="EMBL" id="OGG06359.1"/>
    </source>
</evidence>
<proteinExistence type="inferred from homology"/>
<feature type="active site" evidence="9">
    <location>
        <position position="87"/>
    </location>
</feature>
<dbReference type="Pfam" id="PF01678">
    <property type="entry name" value="DAP_epimerase"/>
    <property type="match status" value="2"/>
</dbReference>
<feature type="binding site" evidence="8">
    <location>
        <begin position="228"/>
        <end position="229"/>
    </location>
    <ligand>
        <name>substrate</name>
    </ligand>
</feature>
<comment type="subunit">
    <text evidence="8">Homodimer.</text>
</comment>
<keyword evidence="8" id="KW-0963">Cytoplasm</keyword>
<dbReference type="HAMAP" id="MF_00197">
    <property type="entry name" value="DAP_epimerase"/>
    <property type="match status" value="1"/>
</dbReference>